<feature type="compositionally biased region" description="Basic residues" evidence="7">
    <location>
        <begin position="533"/>
        <end position="550"/>
    </location>
</feature>
<feature type="domain" description="SAM-dependent MTase RsmB/NOP-type" evidence="8">
    <location>
        <begin position="144"/>
        <end position="461"/>
    </location>
</feature>
<dbReference type="Pfam" id="PF21148">
    <property type="entry name" value="NSUN5_fdxn-like"/>
    <property type="match status" value="1"/>
</dbReference>
<feature type="binding site" evidence="6">
    <location>
        <begin position="253"/>
        <end position="259"/>
    </location>
    <ligand>
        <name>S-adenosyl-L-methionine</name>
        <dbReference type="ChEBI" id="CHEBI:59789"/>
    </ligand>
</feature>
<keyword evidence="10" id="KW-1185">Reference proteome</keyword>
<dbReference type="Pfam" id="PF01189">
    <property type="entry name" value="Methyltr_RsmB-F"/>
    <property type="match status" value="1"/>
</dbReference>
<dbReference type="InterPro" id="IPR049560">
    <property type="entry name" value="MeTrfase_RsmB-F_NOP2_cat"/>
</dbReference>
<dbReference type="InterPro" id="IPR023267">
    <property type="entry name" value="RCMT"/>
</dbReference>
<dbReference type="Proteomes" id="UP001139887">
    <property type="component" value="Unassembled WGS sequence"/>
</dbReference>
<dbReference type="GO" id="GO:0070475">
    <property type="term" value="P:rRNA base methylation"/>
    <property type="evidence" value="ECO:0007669"/>
    <property type="project" value="TreeGrafter"/>
</dbReference>
<dbReference type="Gene3D" id="3.40.50.150">
    <property type="entry name" value="Vaccinia Virus protein VP39"/>
    <property type="match status" value="1"/>
</dbReference>
<feature type="active site" description="Nucleophile" evidence="6">
    <location>
        <position position="390"/>
    </location>
</feature>
<evidence type="ECO:0000313" key="9">
    <source>
        <dbReference type="EMBL" id="KAJ2848712.1"/>
    </source>
</evidence>
<evidence type="ECO:0000259" key="8">
    <source>
        <dbReference type="PROSITE" id="PS51686"/>
    </source>
</evidence>
<dbReference type="PANTHER" id="PTHR22807">
    <property type="entry name" value="NOP2 YEAST -RELATED NOL1/NOP2/FMU SUN DOMAIN-CONTAINING"/>
    <property type="match status" value="1"/>
</dbReference>
<gene>
    <name evidence="9" type="ORF">IWW36_003136</name>
</gene>
<comment type="caution">
    <text evidence="9">The sequence shown here is derived from an EMBL/GenBank/DDBJ whole genome shotgun (WGS) entry which is preliminary data.</text>
</comment>
<keyword evidence="1 6" id="KW-0489">Methyltransferase</keyword>
<dbReference type="InterPro" id="IPR048889">
    <property type="entry name" value="NSUN5_RCM1_N"/>
</dbReference>
<keyword evidence="4 6" id="KW-0694">RNA-binding</keyword>
<reference evidence="9" key="1">
    <citation type="submission" date="2022-07" db="EMBL/GenBank/DDBJ databases">
        <title>Phylogenomic reconstructions and comparative analyses of Kickxellomycotina fungi.</title>
        <authorList>
            <person name="Reynolds N.K."/>
            <person name="Stajich J.E."/>
            <person name="Barry K."/>
            <person name="Grigoriev I.V."/>
            <person name="Crous P."/>
            <person name="Smith M.E."/>
        </authorList>
    </citation>
    <scope>NUCLEOTIDE SEQUENCE</scope>
    <source>
        <strain evidence="9">NRRL 1566</strain>
    </source>
</reference>
<evidence type="ECO:0000256" key="3">
    <source>
        <dbReference type="ARBA" id="ARBA00022691"/>
    </source>
</evidence>
<evidence type="ECO:0000256" key="4">
    <source>
        <dbReference type="ARBA" id="ARBA00022884"/>
    </source>
</evidence>
<dbReference type="OrthoDB" id="435282at2759"/>
<name>A0A9W8I8C6_9FUNG</name>
<evidence type="ECO:0000256" key="7">
    <source>
        <dbReference type="SAM" id="MobiDB-lite"/>
    </source>
</evidence>
<feature type="binding site" evidence="6">
    <location>
        <position position="277"/>
    </location>
    <ligand>
        <name>S-adenosyl-L-methionine</name>
        <dbReference type="ChEBI" id="CHEBI:59789"/>
    </ligand>
</feature>
<dbReference type="InterPro" id="IPR029063">
    <property type="entry name" value="SAM-dependent_MTases_sf"/>
</dbReference>
<dbReference type="GO" id="GO:0008173">
    <property type="term" value="F:RNA methyltransferase activity"/>
    <property type="evidence" value="ECO:0007669"/>
    <property type="project" value="InterPro"/>
</dbReference>
<dbReference type="Gene3D" id="3.30.70.1170">
    <property type="entry name" value="Sun protein, domain 3"/>
    <property type="match status" value="1"/>
</dbReference>
<evidence type="ECO:0000256" key="6">
    <source>
        <dbReference type="PROSITE-ProRule" id="PRU01023"/>
    </source>
</evidence>
<keyword evidence="3 6" id="KW-0949">S-adenosyl-L-methionine</keyword>
<comment type="catalytic activity">
    <reaction evidence="5">
        <text>a cytidine in 25S rRNA + S-adenosyl-L-methionine = a 5-methylcytidine in 25S rRNA + S-adenosyl-L-homocysteine + H(+)</text>
        <dbReference type="Rhea" id="RHEA:47780"/>
        <dbReference type="Rhea" id="RHEA-COMP:11911"/>
        <dbReference type="Rhea" id="RHEA-COMP:11912"/>
        <dbReference type="ChEBI" id="CHEBI:15378"/>
        <dbReference type="ChEBI" id="CHEBI:57856"/>
        <dbReference type="ChEBI" id="CHEBI:59789"/>
        <dbReference type="ChEBI" id="CHEBI:74483"/>
        <dbReference type="ChEBI" id="CHEBI:82748"/>
    </reaction>
</comment>
<dbReference type="SUPFAM" id="SSF53335">
    <property type="entry name" value="S-adenosyl-L-methionine-dependent methyltransferases"/>
    <property type="match status" value="1"/>
</dbReference>
<proteinExistence type="inferred from homology"/>
<evidence type="ECO:0000256" key="1">
    <source>
        <dbReference type="ARBA" id="ARBA00022603"/>
    </source>
</evidence>
<organism evidence="9 10">
    <name type="scientific">Coemansia brasiliensis</name>
    <dbReference type="NCBI Taxonomy" id="2650707"/>
    <lineage>
        <taxon>Eukaryota</taxon>
        <taxon>Fungi</taxon>
        <taxon>Fungi incertae sedis</taxon>
        <taxon>Zoopagomycota</taxon>
        <taxon>Kickxellomycotina</taxon>
        <taxon>Kickxellomycetes</taxon>
        <taxon>Kickxellales</taxon>
        <taxon>Kickxellaceae</taxon>
        <taxon>Coemansia</taxon>
    </lineage>
</organism>
<accession>A0A9W8I8C6</accession>
<dbReference type="AlphaFoldDB" id="A0A9W8I8C6"/>
<dbReference type="PRINTS" id="PR02008">
    <property type="entry name" value="RCMTFAMILY"/>
</dbReference>
<dbReference type="FunFam" id="3.40.50.150:FF:000164">
    <property type="entry name" value="Methyltransferase NSUN5, putative"/>
    <property type="match status" value="1"/>
</dbReference>
<dbReference type="PROSITE" id="PS51686">
    <property type="entry name" value="SAM_MT_RSMB_NOP"/>
    <property type="match status" value="1"/>
</dbReference>
<dbReference type="GO" id="GO:0003723">
    <property type="term" value="F:RNA binding"/>
    <property type="evidence" value="ECO:0007669"/>
    <property type="project" value="UniProtKB-UniRule"/>
</dbReference>
<dbReference type="Pfam" id="PF21153">
    <property type="entry name" value="NSUN5_N"/>
    <property type="match status" value="1"/>
</dbReference>
<dbReference type="InterPro" id="IPR049561">
    <property type="entry name" value="NSUN5_7_fdxn-like"/>
</dbReference>
<feature type="binding site" evidence="6">
    <location>
        <position position="324"/>
    </location>
    <ligand>
        <name>S-adenosyl-L-methionine</name>
        <dbReference type="ChEBI" id="CHEBI:59789"/>
    </ligand>
</feature>
<dbReference type="EMBL" id="JANBUW010000140">
    <property type="protein sequence ID" value="KAJ2848712.1"/>
    <property type="molecule type" value="Genomic_DNA"/>
</dbReference>
<feature type="region of interest" description="Disordered" evidence="7">
    <location>
        <begin position="470"/>
        <end position="550"/>
    </location>
</feature>
<feature type="binding site" evidence="6">
    <location>
        <position position="304"/>
    </location>
    <ligand>
        <name>S-adenosyl-L-methionine</name>
        <dbReference type="ChEBI" id="CHEBI:59789"/>
    </ligand>
</feature>
<dbReference type="PANTHER" id="PTHR22807:SF4">
    <property type="entry name" value="28S RRNA (CYTOSINE-C(5))-METHYLTRANSFERASE"/>
    <property type="match status" value="1"/>
</dbReference>
<evidence type="ECO:0000256" key="2">
    <source>
        <dbReference type="ARBA" id="ARBA00022679"/>
    </source>
</evidence>
<sequence length="550" mass="61004">MKANGRGSGKDYGELTFYERAAKILEALEQRKGSIKALTVGNSYLDLQEKKLMYALICQTLKYASVLTEIVEANSSVKSEKLGHRLELLLAHDLLFSKGGLRRKGANPKLNKAISRHQSSLKAQLNKLRADRNIESDEDLIPQHLQDEDAWTFRYARVNLLNTSMDKVKQHLSEDNYEEVAASREDMRSALPKRARKYAHDPDLEDVLVFPPGTELHKNRLYGTASIILQDKASCIPAHVLRPPPGSHVIDACAAPGNKTSHMASMMNNQGKIFAFDKDQKRLNTLISLTDKAKCKIIEATCADFLEIDPQDPTYGDVEYMLLDPSCSGSGIVNRMDALVDSYIAMVNSSDEKKPEVDKERLQSLAEFQTAVILHAMQFPKVKRISYSTCSVHEEENEAVVAQVLESQNTFTLAPADQLIPSWPRRGLQTAGLSAEQAACLVRTLPEDGTNGFFVACFVREASGSFDGLQKKRKEAQGTASVPVDANASNKKSKGKSKYGESRKRKKSAEEPEKSIKTREKQAKSPSKVTLSIKHKGKKRPKRKSSVVGA</sequence>
<evidence type="ECO:0000256" key="5">
    <source>
        <dbReference type="ARBA" id="ARBA00053002"/>
    </source>
</evidence>
<keyword evidence="2 6" id="KW-0808">Transferase</keyword>
<evidence type="ECO:0000313" key="10">
    <source>
        <dbReference type="Proteomes" id="UP001139887"/>
    </source>
</evidence>
<dbReference type="InterPro" id="IPR001678">
    <property type="entry name" value="MeTrfase_RsmB-F_NOP2_dom"/>
</dbReference>
<protein>
    <recommendedName>
        <fullName evidence="8">SAM-dependent MTase RsmB/NOP-type domain-containing protein</fullName>
    </recommendedName>
</protein>
<comment type="similarity">
    <text evidence="6">Belongs to the class I-like SAM-binding methyltransferase superfamily. RsmB/NOP family.</text>
</comment>
<dbReference type="GO" id="GO:0005730">
    <property type="term" value="C:nucleolus"/>
    <property type="evidence" value="ECO:0007669"/>
    <property type="project" value="TreeGrafter"/>
</dbReference>
<feature type="compositionally biased region" description="Basic and acidic residues" evidence="7">
    <location>
        <begin position="498"/>
        <end position="523"/>
    </location>
</feature>